<reference evidence="2" key="1">
    <citation type="submission" date="2015-07" db="EMBL/GenBank/DDBJ databases">
        <authorList>
            <person name="Rodrigo-Torres Lidia"/>
            <person name="Arahal R.David."/>
        </authorList>
    </citation>
    <scope>NUCLEOTIDE SEQUENCE [LARGE SCALE GENOMIC DNA]</scope>
    <source>
        <strain evidence="2">CECT 5112</strain>
    </source>
</reference>
<dbReference type="AlphaFoldDB" id="A0A0M7AMN4"/>
<proteinExistence type="predicted"/>
<accession>A0A0M7AMN4</accession>
<gene>
    <name evidence="1" type="ORF">LAX5112_04258</name>
</gene>
<organism evidence="1 2">
    <name type="scientific">Roseibium alexandrii</name>
    <dbReference type="NCBI Taxonomy" id="388408"/>
    <lineage>
        <taxon>Bacteria</taxon>
        <taxon>Pseudomonadati</taxon>
        <taxon>Pseudomonadota</taxon>
        <taxon>Alphaproteobacteria</taxon>
        <taxon>Hyphomicrobiales</taxon>
        <taxon>Stappiaceae</taxon>
        <taxon>Roseibium</taxon>
    </lineage>
</organism>
<name>A0A0M7AMN4_9HYPH</name>
<sequence>MVTKTKRADFRPGTKYGAYVGFEIHDRSKAAMLH</sequence>
<evidence type="ECO:0000313" key="1">
    <source>
        <dbReference type="EMBL" id="CTQ75490.1"/>
    </source>
</evidence>
<dbReference type="Proteomes" id="UP000053235">
    <property type="component" value="Unassembled WGS sequence"/>
</dbReference>
<protein>
    <submittedName>
        <fullName evidence="1">Uncharacterized protein</fullName>
    </submittedName>
</protein>
<evidence type="ECO:0000313" key="2">
    <source>
        <dbReference type="Proteomes" id="UP000053235"/>
    </source>
</evidence>
<dbReference type="STRING" id="388408.LAX5112_04258"/>
<keyword evidence="2" id="KW-1185">Reference proteome</keyword>
<dbReference type="EMBL" id="CXWD01000021">
    <property type="protein sequence ID" value="CTQ75490.1"/>
    <property type="molecule type" value="Genomic_DNA"/>
</dbReference>